<accession>A0ABN2VKZ7</accession>
<evidence type="ECO:0008006" key="3">
    <source>
        <dbReference type="Google" id="ProtNLM"/>
    </source>
</evidence>
<organism evidence="1 2">
    <name type="scientific">Streptomyces albiaxialis</name>
    <dbReference type="NCBI Taxonomy" id="329523"/>
    <lineage>
        <taxon>Bacteria</taxon>
        <taxon>Bacillati</taxon>
        <taxon>Actinomycetota</taxon>
        <taxon>Actinomycetes</taxon>
        <taxon>Kitasatosporales</taxon>
        <taxon>Streptomycetaceae</taxon>
        <taxon>Streptomyces</taxon>
    </lineage>
</organism>
<dbReference type="Gene3D" id="3.50.50.60">
    <property type="entry name" value="FAD/NAD(P)-binding domain"/>
    <property type="match status" value="1"/>
</dbReference>
<gene>
    <name evidence="1" type="ORF">GCM10009801_10030</name>
</gene>
<protein>
    <recommendedName>
        <fullName evidence="3">DUF397 domain-containing protein</fullName>
    </recommendedName>
</protein>
<dbReference type="EMBL" id="BAAAPE010000002">
    <property type="protein sequence ID" value="GAA2065035.1"/>
    <property type="molecule type" value="Genomic_DNA"/>
</dbReference>
<dbReference type="InterPro" id="IPR036188">
    <property type="entry name" value="FAD/NAD-bd_sf"/>
</dbReference>
<name>A0ABN2VKZ7_9ACTN</name>
<dbReference type="Proteomes" id="UP001500016">
    <property type="component" value="Unassembled WGS sequence"/>
</dbReference>
<comment type="caution">
    <text evidence="1">The sequence shown here is derived from an EMBL/GenBank/DDBJ whole genome shotgun (WGS) entry which is preliminary data.</text>
</comment>
<keyword evidence="2" id="KW-1185">Reference proteome</keyword>
<evidence type="ECO:0000313" key="2">
    <source>
        <dbReference type="Proteomes" id="UP001500016"/>
    </source>
</evidence>
<proteinExistence type="predicted"/>
<sequence>MCRSIRLVRLKAAEDIACYKGKLAAGHSYVLTTNRHLPALRPPPVPAPRPDRRLHWASTETAPDFARHIEGALAAAERATRTILSA</sequence>
<evidence type="ECO:0000313" key="1">
    <source>
        <dbReference type="EMBL" id="GAA2065035.1"/>
    </source>
</evidence>
<reference evidence="1 2" key="1">
    <citation type="journal article" date="2019" name="Int. J. Syst. Evol. Microbiol.">
        <title>The Global Catalogue of Microorganisms (GCM) 10K type strain sequencing project: providing services to taxonomists for standard genome sequencing and annotation.</title>
        <authorList>
            <consortium name="The Broad Institute Genomics Platform"/>
            <consortium name="The Broad Institute Genome Sequencing Center for Infectious Disease"/>
            <person name="Wu L."/>
            <person name="Ma J."/>
        </authorList>
    </citation>
    <scope>NUCLEOTIDE SEQUENCE [LARGE SCALE GENOMIC DNA]</scope>
    <source>
        <strain evidence="1 2">JCM 15478</strain>
    </source>
</reference>